<feature type="region of interest" description="Disordered" evidence="1">
    <location>
        <begin position="1"/>
        <end position="28"/>
    </location>
</feature>
<sequence>MNNPSPLEPEGVRELPKAGWSPPSALRQDPLRQDDYFNLSSVLDRAWRQAAIGKGAVRHGQSLPFEEQPMLSISRLLGSHVGLLYQAIKKAQESQRLPTEVAVKELLGAINYLAGAVIFLEEKHGKAP</sequence>
<evidence type="ECO:0000313" key="2">
    <source>
        <dbReference type="EMBL" id="KFB68891.1"/>
    </source>
</evidence>
<dbReference type="RefSeq" id="WP_273703301.1">
    <property type="nucleotide sequence ID" value="NZ_JDSS02000019.1"/>
</dbReference>
<comment type="caution">
    <text evidence="2">The sequence shown here is derived from an EMBL/GenBank/DDBJ whole genome shotgun (WGS) entry which is preliminary data.</text>
</comment>
<proteinExistence type="predicted"/>
<evidence type="ECO:0000256" key="1">
    <source>
        <dbReference type="SAM" id="MobiDB-lite"/>
    </source>
</evidence>
<protein>
    <submittedName>
        <fullName evidence="2">Uncharacterized protein</fullName>
    </submittedName>
</protein>
<evidence type="ECO:0000313" key="3">
    <source>
        <dbReference type="Proteomes" id="UP000019812"/>
    </source>
</evidence>
<dbReference type="STRING" id="1457154.CAPSK01_001746"/>
<name>A0A084Y2E7_9PROT</name>
<dbReference type="Proteomes" id="UP000019812">
    <property type="component" value="Unassembled WGS sequence"/>
</dbReference>
<organism evidence="2 3">
    <name type="scientific">Candidatus Accumulibacter vicinus</name>
    <dbReference type="NCBI Taxonomy" id="2954382"/>
    <lineage>
        <taxon>Bacteria</taxon>
        <taxon>Pseudomonadati</taxon>
        <taxon>Pseudomonadota</taxon>
        <taxon>Betaproteobacteria</taxon>
        <taxon>Candidatus Accumulibacter</taxon>
    </lineage>
</organism>
<reference evidence="2 3" key="1">
    <citation type="submission" date="2014-07" db="EMBL/GenBank/DDBJ databases">
        <title>Expanding our view of genomic diversity in Candidatus Accumulibacter clades.</title>
        <authorList>
            <person name="Skennerton C.T."/>
            <person name="Barr J.J."/>
            <person name="Slater F.R."/>
            <person name="Bond P.L."/>
            <person name="Tyson G.W."/>
        </authorList>
    </citation>
    <scope>NUCLEOTIDE SEQUENCE [LARGE SCALE GENOMIC DNA]</scope>
    <source>
        <strain evidence="3">SK-01</strain>
    </source>
</reference>
<accession>A0A084Y2E7</accession>
<gene>
    <name evidence="2" type="ORF">CAPSK01_001746</name>
</gene>
<dbReference type="AlphaFoldDB" id="A0A084Y2E7"/>
<dbReference type="EMBL" id="JDSS02000019">
    <property type="protein sequence ID" value="KFB68891.1"/>
    <property type="molecule type" value="Genomic_DNA"/>
</dbReference>